<organism evidence="3 4">
    <name type="scientific">Rhizopogon vinicolor AM-OR11-026</name>
    <dbReference type="NCBI Taxonomy" id="1314800"/>
    <lineage>
        <taxon>Eukaryota</taxon>
        <taxon>Fungi</taxon>
        <taxon>Dikarya</taxon>
        <taxon>Basidiomycota</taxon>
        <taxon>Agaricomycotina</taxon>
        <taxon>Agaricomycetes</taxon>
        <taxon>Agaricomycetidae</taxon>
        <taxon>Boletales</taxon>
        <taxon>Suillineae</taxon>
        <taxon>Rhizopogonaceae</taxon>
        <taxon>Rhizopogon</taxon>
    </lineage>
</organism>
<dbReference type="SUPFAM" id="SSF51120">
    <property type="entry name" value="beta-Roll"/>
    <property type="match status" value="1"/>
</dbReference>
<evidence type="ECO:0000313" key="3">
    <source>
        <dbReference type="EMBL" id="OAX33783.1"/>
    </source>
</evidence>
<dbReference type="Proteomes" id="UP000092154">
    <property type="component" value="Unassembled WGS sequence"/>
</dbReference>
<keyword evidence="4" id="KW-1185">Reference proteome</keyword>
<dbReference type="InParanoid" id="A0A1B7MME8"/>
<reference evidence="3 4" key="1">
    <citation type="submission" date="2016-06" db="EMBL/GenBank/DDBJ databases">
        <title>Comparative genomics of the ectomycorrhizal sister species Rhizopogon vinicolor and Rhizopogon vesiculosus (Basidiomycota: Boletales) reveals a divergence of the mating type B locus.</title>
        <authorList>
            <consortium name="DOE Joint Genome Institute"/>
            <person name="Mujic A.B."/>
            <person name="Kuo A."/>
            <person name="Tritt A."/>
            <person name="Lipzen A."/>
            <person name="Chen C."/>
            <person name="Johnson J."/>
            <person name="Sharma A."/>
            <person name="Barry K."/>
            <person name="Grigoriev I.V."/>
            <person name="Spatafora J.W."/>
        </authorList>
    </citation>
    <scope>NUCLEOTIDE SEQUENCE [LARGE SCALE GENOMIC DNA]</scope>
    <source>
        <strain evidence="3 4">AM-OR11-026</strain>
    </source>
</reference>
<feature type="domain" description="Nephrocystin 3-like N-terminal" evidence="2">
    <location>
        <begin position="51"/>
        <end position="218"/>
    </location>
</feature>
<keyword evidence="1" id="KW-0677">Repeat</keyword>
<sequence>MAENQFSGHPRSWLSQVAVKGAEFDSRERQPHPKCLRGTRVDLLNYIHGLLDNQEESKLIWLHGTAGVGKSAVAFTVAERMRGLKVSEQTTVEKRLLGTFFFSRKHTQRCTTGYFFATLAYQLVSNFPSVREDLNRTIQDNPGLLHPDKSLYDQLEAFFLQPLRGLRYRLRNCLPPVFAVDALDECTSETEIADLISLLGQALRQPDMPVIHILLTSRSEPHIRNAFQNEEVCPLVCEIPVKTSGGGIATIISLDGTDVDNDICIFLEHSFKELRSRCPDFPPPTRETLMRLASRAGRRFIVASTMMKFIDDEHQDPRARLELMLKLTSNLLPGTEVYKLYDRILSTCANPMRAYQHLSVVASLTDPLPMSQISKLLGPGEGSDVDTALVQLRSIMDIPDDSSLPVQIYHSSARDYACDPLNCSLSELRHNAHPHSLLARSSFRLMMQDMQASRALLDALSALNRHRPAVQSHSSWDLQESLSYIVQPLEPLQVLAGLLWVRGDRSLKFWPDTLDGRAWQQTHQGKCWLQTREGQDWLRTKEELPVEERKLLPTVKFWPQGILRSNDRSQTLRWLQTQGGQDWLLMQEGQEWLQTLRGQSWLQVPGGQSWLQTPRGQSWLQTQGGQGWLLIQGGQEWLQTPGGQSWLQTQGGQDWLLIQGGQEWIQTPGGQTWLQTQGGQDWLLIQKRQEWLQTLRGKSWLQTPRGQSWLQTQGGQGWLLIQGGQEWLLTPGGQSWLQTQGGQGWLLIQGGQGWLQTPGGQSWLQIQGGQDWLLTQGGQEWLWTPGGKSWLQTPEGQSWLQTPGGQASPAASVWLTMEEFSCTLMESRRTVPVVVSESSLLPAFQMIRLFNNLPDFLMFPAFLALRYQVRSTASALSQVPFPSNMEVIHAVKAIIELAKETQEENRSASDALNYACQNWAFHVSQAPKPWDNMLSHLFKSFWNYHLLFWLERQWCLKGLQSCLVLLSEGKRFNSCEEYSPLIDPSNQ</sequence>
<name>A0A1B7MME8_9AGAM</name>
<evidence type="ECO:0000313" key="4">
    <source>
        <dbReference type="Proteomes" id="UP000092154"/>
    </source>
</evidence>
<accession>A0A1B7MME8</accession>
<dbReference type="OrthoDB" id="5967843at2759"/>
<dbReference type="PANTHER" id="PTHR10039">
    <property type="entry name" value="AMELOGENIN"/>
    <property type="match status" value="1"/>
</dbReference>
<protein>
    <recommendedName>
        <fullName evidence="2">Nephrocystin 3-like N-terminal domain-containing protein</fullName>
    </recommendedName>
</protein>
<evidence type="ECO:0000256" key="1">
    <source>
        <dbReference type="ARBA" id="ARBA00022737"/>
    </source>
</evidence>
<dbReference type="InterPro" id="IPR027417">
    <property type="entry name" value="P-loop_NTPase"/>
</dbReference>
<dbReference type="SUPFAM" id="SSF52540">
    <property type="entry name" value="P-loop containing nucleoside triphosphate hydrolases"/>
    <property type="match status" value="1"/>
</dbReference>
<evidence type="ECO:0000259" key="2">
    <source>
        <dbReference type="Pfam" id="PF24883"/>
    </source>
</evidence>
<proteinExistence type="predicted"/>
<dbReference type="InterPro" id="IPR011049">
    <property type="entry name" value="Serralysin-like_metalloprot_C"/>
</dbReference>
<dbReference type="EMBL" id="KV448708">
    <property type="protein sequence ID" value="OAX33783.1"/>
    <property type="molecule type" value="Genomic_DNA"/>
</dbReference>
<dbReference type="Pfam" id="PF24883">
    <property type="entry name" value="NPHP3_N"/>
    <property type="match status" value="1"/>
</dbReference>
<dbReference type="InterPro" id="IPR056884">
    <property type="entry name" value="NPHP3-like_N"/>
</dbReference>
<dbReference type="Gene3D" id="3.40.50.300">
    <property type="entry name" value="P-loop containing nucleotide triphosphate hydrolases"/>
    <property type="match status" value="1"/>
</dbReference>
<dbReference type="STRING" id="1314800.A0A1B7MME8"/>
<dbReference type="AlphaFoldDB" id="A0A1B7MME8"/>
<dbReference type="PANTHER" id="PTHR10039:SF14">
    <property type="entry name" value="NACHT DOMAIN-CONTAINING PROTEIN"/>
    <property type="match status" value="1"/>
</dbReference>
<gene>
    <name evidence="3" type="ORF">K503DRAFT_775235</name>
</gene>